<evidence type="ECO:0000256" key="2">
    <source>
        <dbReference type="SAM" id="Phobius"/>
    </source>
</evidence>
<reference evidence="4" key="1">
    <citation type="journal article" date="2019" name="Int. J. Syst. Evol. Microbiol.">
        <title>The Global Catalogue of Microorganisms (GCM) 10K type strain sequencing project: providing services to taxonomists for standard genome sequencing and annotation.</title>
        <authorList>
            <consortium name="The Broad Institute Genomics Platform"/>
            <consortium name="The Broad Institute Genome Sequencing Center for Infectious Disease"/>
            <person name="Wu L."/>
            <person name="Ma J."/>
        </authorList>
    </citation>
    <scope>NUCLEOTIDE SEQUENCE [LARGE SCALE GENOMIC DNA]</scope>
    <source>
        <strain evidence="4">XZYJ18</strain>
    </source>
</reference>
<feature type="transmembrane region" description="Helical" evidence="2">
    <location>
        <begin position="332"/>
        <end position="350"/>
    </location>
</feature>
<feature type="transmembrane region" description="Helical" evidence="2">
    <location>
        <begin position="180"/>
        <end position="200"/>
    </location>
</feature>
<accession>A0ABV9DY39</accession>
<dbReference type="Proteomes" id="UP001595923">
    <property type="component" value="Unassembled WGS sequence"/>
</dbReference>
<feature type="compositionally biased region" description="Low complexity" evidence="1">
    <location>
        <begin position="153"/>
        <end position="167"/>
    </location>
</feature>
<keyword evidence="2" id="KW-1133">Transmembrane helix</keyword>
<dbReference type="RefSeq" id="WP_378575504.1">
    <property type="nucleotide sequence ID" value="NZ_JBHSFQ010000014.1"/>
</dbReference>
<feature type="transmembrane region" description="Helical" evidence="2">
    <location>
        <begin position="76"/>
        <end position="96"/>
    </location>
</feature>
<sequence length="397" mass="39708">MEERSGARDGALRGLVEQGVLSAEQAAAVREALIAAEPRPIGVRWAEIVGYLGGGLVLAGVFALVATAWTDLDRPAQVLLLSLIALVAAAVGVLMAGGPRALLGRIGPPVPRERKPDDTGGGPPRSPAAPGAPAGPQPHPRPGSGAPAQPVSGPDDAGPAPRGPLRGTRVRRVATVRRRIAGMLFSLAAAATALAVGVGIEPDSPMLPGVAGLAVAAAGYALLPSAVGLVAAWVLSWIAVGGFVSDVLSPTDSDTGVVLGLGLIALGVVWAVLAAAGVLDHRRLGLGLAAGVALAGAQFPLSWGGQPQWAYGLTLLLAAACLVCYRWERAGVLLVFGVVGVTIAVPEMVWDLTNGAIAVSAVLLLAGTVLLAASWVGIRLHRAPGTDAAAVPGADPL</sequence>
<evidence type="ECO:0000256" key="1">
    <source>
        <dbReference type="SAM" id="MobiDB-lite"/>
    </source>
</evidence>
<comment type="caution">
    <text evidence="3">The sequence shown here is derived from an EMBL/GenBank/DDBJ whole genome shotgun (WGS) entry which is preliminary data.</text>
</comment>
<feature type="transmembrane region" description="Helical" evidence="2">
    <location>
        <begin position="48"/>
        <end position="70"/>
    </location>
</feature>
<keyword evidence="2" id="KW-0472">Membrane</keyword>
<feature type="transmembrane region" description="Helical" evidence="2">
    <location>
        <begin position="356"/>
        <end position="378"/>
    </location>
</feature>
<feature type="region of interest" description="Disordered" evidence="1">
    <location>
        <begin position="104"/>
        <end position="169"/>
    </location>
</feature>
<keyword evidence="4" id="KW-1185">Reference proteome</keyword>
<name>A0ABV9DY39_9ACTN</name>
<feature type="transmembrane region" description="Helical" evidence="2">
    <location>
        <begin position="230"/>
        <end position="249"/>
    </location>
</feature>
<feature type="transmembrane region" description="Helical" evidence="2">
    <location>
        <begin position="309"/>
        <end position="325"/>
    </location>
</feature>
<protein>
    <submittedName>
        <fullName evidence="3">DUF2157 domain-containing protein</fullName>
    </submittedName>
</protein>
<organism evidence="3 4">
    <name type="scientific">Nocardiopsis mangrovi</name>
    <dbReference type="NCBI Taxonomy" id="1179818"/>
    <lineage>
        <taxon>Bacteria</taxon>
        <taxon>Bacillati</taxon>
        <taxon>Actinomycetota</taxon>
        <taxon>Actinomycetes</taxon>
        <taxon>Streptosporangiales</taxon>
        <taxon>Nocardiopsidaceae</taxon>
        <taxon>Nocardiopsis</taxon>
    </lineage>
</organism>
<feature type="transmembrane region" description="Helical" evidence="2">
    <location>
        <begin position="255"/>
        <end position="279"/>
    </location>
</feature>
<proteinExistence type="predicted"/>
<dbReference type="EMBL" id="JBHSFQ010000014">
    <property type="protein sequence ID" value="MFC4563358.1"/>
    <property type="molecule type" value="Genomic_DNA"/>
</dbReference>
<gene>
    <name evidence="3" type="ORF">ACFO4E_15955</name>
</gene>
<evidence type="ECO:0000313" key="4">
    <source>
        <dbReference type="Proteomes" id="UP001595923"/>
    </source>
</evidence>
<evidence type="ECO:0000313" key="3">
    <source>
        <dbReference type="EMBL" id="MFC4563358.1"/>
    </source>
</evidence>
<keyword evidence="2" id="KW-0812">Transmembrane</keyword>